<evidence type="ECO:0000313" key="1">
    <source>
        <dbReference type="EMBL" id="MPC73729.1"/>
    </source>
</evidence>
<dbReference type="Proteomes" id="UP000324222">
    <property type="component" value="Unassembled WGS sequence"/>
</dbReference>
<protein>
    <submittedName>
        <fullName evidence="1">Uncharacterized protein</fullName>
    </submittedName>
</protein>
<comment type="caution">
    <text evidence="1">The sequence shown here is derived from an EMBL/GenBank/DDBJ whole genome shotgun (WGS) entry which is preliminary data.</text>
</comment>
<reference evidence="1 2" key="1">
    <citation type="submission" date="2019-05" db="EMBL/GenBank/DDBJ databases">
        <title>Another draft genome of Portunus trituberculatus and its Hox gene families provides insights of decapod evolution.</title>
        <authorList>
            <person name="Jeong J.-H."/>
            <person name="Song I."/>
            <person name="Kim S."/>
            <person name="Choi T."/>
            <person name="Kim D."/>
            <person name="Ryu S."/>
            <person name="Kim W."/>
        </authorList>
    </citation>
    <scope>NUCLEOTIDE SEQUENCE [LARGE SCALE GENOMIC DNA]</scope>
    <source>
        <tissue evidence="1">Muscle</tissue>
    </source>
</reference>
<accession>A0A5B7HVD8</accession>
<proteinExistence type="predicted"/>
<name>A0A5B7HVD8_PORTR</name>
<organism evidence="1 2">
    <name type="scientific">Portunus trituberculatus</name>
    <name type="common">Swimming crab</name>
    <name type="synonym">Neptunus trituberculatus</name>
    <dbReference type="NCBI Taxonomy" id="210409"/>
    <lineage>
        <taxon>Eukaryota</taxon>
        <taxon>Metazoa</taxon>
        <taxon>Ecdysozoa</taxon>
        <taxon>Arthropoda</taxon>
        <taxon>Crustacea</taxon>
        <taxon>Multicrustacea</taxon>
        <taxon>Malacostraca</taxon>
        <taxon>Eumalacostraca</taxon>
        <taxon>Eucarida</taxon>
        <taxon>Decapoda</taxon>
        <taxon>Pleocyemata</taxon>
        <taxon>Brachyura</taxon>
        <taxon>Eubrachyura</taxon>
        <taxon>Portunoidea</taxon>
        <taxon>Portunidae</taxon>
        <taxon>Portuninae</taxon>
        <taxon>Portunus</taxon>
    </lineage>
</organism>
<dbReference type="EMBL" id="VSRR010037394">
    <property type="protein sequence ID" value="MPC73729.1"/>
    <property type="molecule type" value="Genomic_DNA"/>
</dbReference>
<gene>
    <name evidence="1" type="ORF">E2C01_068066</name>
</gene>
<dbReference type="AlphaFoldDB" id="A0A5B7HVD8"/>
<sequence>MEAEKKKSIYVLSYLGRHGVSDDVPIFFLFPPSHLFLSSLADTLPPPLVISHTSWRLYTCSSVEKQPNFLALKTLALSLSRCLHTESFLPSSLKVDPRLRSLQRGAGWYPVPREVGKGRQSPCLEYLNTKLRPIVPPPATAFLMPPAFDATRRLGEVKAER</sequence>
<keyword evidence="2" id="KW-1185">Reference proteome</keyword>
<evidence type="ECO:0000313" key="2">
    <source>
        <dbReference type="Proteomes" id="UP000324222"/>
    </source>
</evidence>